<dbReference type="EMBL" id="CT573213">
    <property type="protein sequence ID" value="CAJ58914.1"/>
    <property type="molecule type" value="Genomic_DNA"/>
</dbReference>
<sequence length="328" mass="34814">MSSSAPRPGTLDPELATVADALTSGGPDVFTRVREQAQAELAEQLARAELPPVEAVDLSAPADPAVPVRLFRPQRRPSSLPVFLWIHGGGFTAGSAEALDPFCAEIASRLDIAVANIEYRLAPGTPFPGPLHDCYAALRYVYHAARSLGLDENRIAIGGASSGAALAAGTALLARDRREVPLVFQLLDVPLLDDRLSTESMAQFVDTPGFTRAGAAAAWTAYLGPDQRPGDPDVSPYAAATRATDLRGLPSTYLSTMELDPARDEGILYALRLLAARVSVEVHSFPGTFHGAEIFAPGAAVSRRAAEERLRALARGLSVDADRRVRLT</sequence>
<proteinExistence type="predicted"/>
<dbReference type="eggNOG" id="COG0657">
    <property type="taxonomic scope" value="Bacteria"/>
</dbReference>
<dbReference type="HOGENOM" id="CLU_012494_6_1_11"/>
<dbReference type="GO" id="GO:0016787">
    <property type="term" value="F:hydrolase activity"/>
    <property type="evidence" value="ECO:0007669"/>
    <property type="project" value="UniProtKB-KW"/>
</dbReference>
<evidence type="ECO:0000313" key="4">
    <source>
        <dbReference type="Proteomes" id="UP000000657"/>
    </source>
</evidence>
<organism evidence="3 4">
    <name type="scientific">Frankia alni (strain DSM 45986 / CECT 9034 / ACN14a)</name>
    <dbReference type="NCBI Taxonomy" id="326424"/>
    <lineage>
        <taxon>Bacteria</taxon>
        <taxon>Bacillati</taxon>
        <taxon>Actinomycetota</taxon>
        <taxon>Actinomycetes</taxon>
        <taxon>Frankiales</taxon>
        <taxon>Frankiaceae</taxon>
        <taxon>Frankia</taxon>
    </lineage>
</organism>
<reference evidence="3 4" key="1">
    <citation type="journal article" date="2007" name="Genome Res.">
        <title>Genome characteristics of facultatively symbiotic Frankia sp. strains reflect host range and host plant biogeography.</title>
        <authorList>
            <person name="Normand P."/>
            <person name="Lapierre P."/>
            <person name="Tisa L.S."/>
            <person name="Gogarten J.P."/>
            <person name="Alloisio N."/>
            <person name="Bagnarol E."/>
            <person name="Bassi C.A."/>
            <person name="Berry A.M."/>
            <person name="Bickhart D.M."/>
            <person name="Choisne N."/>
            <person name="Couloux A."/>
            <person name="Cournoyer B."/>
            <person name="Cruveiller S."/>
            <person name="Daubin V."/>
            <person name="Demange N."/>
            <person name="Francino M.P."/>
            <person name="Goltsman E."/>
            <person name="Huang Y."/>
            <person name="Kopp O.R."/>
            <person name="Labarre L."/>
            <person name="Lapidus A."/>
            <person name="Lavire C."/>
            <person name="Marechal J."/>
            <person name="Martinez M."/>
            <person name="Mastronunzio J.E."/>
            <person name="Mullin B.C."/>
            <person name="Niemann J."/>
            <person name="Pujic P."/>
            <person name="Rawnsley T."/>
            <person name="Rouy Z."/>
            <person name="Schenowitz C."/>
            <person name="Sellstedt A."/>
            <person name="Tavares F."/>
            <person name="Tomkins J.P."/>
            <person name="Vallenet D."/>
            <person name="Valverde C."/>
            <person name="Wall L.G."/>
            <person name="Wang Y."/>
            <person name="Medigue C."/>
            <person name="Benson D.R."/>
        </authorList>
    </citation>
    <scope>NUCLEOTIDE SEQUENCE [LARGE SCALE GENOMIC DNA]</scope>
    <source>
        <strain evidence="4">DSM 45986 / CECT 9034 / ACN14a</strain>
    </source>
</reference>
<keyword evidence="4" id="KW-1185">Reference proteome</keyword>
<dbReference type="InterPro" id="IPR050300">
    <property type="entry name" value="GDXG_lipolytic_enzyme"/>
</dbReference>
<dbReference type="InterPro" id="IPR029058">
    <property type="entry name" value="AB_hydrolase_fold"/>
</dbReference>
<dbReference type="InterPro" id="IPR013094">
    <property type="entry name" value="AB_hydrolase_3"/>
</dbReference>
<evidence type="ECO:0000256" key="1">
    <source>
        <dbReference type="ARBA" id="ARBA00022801"/>
    </source>
</evidence>
<dbReference type="SUPFAM" id="SSF53474">
    <property type="entry name" value="alpha/beta-Hydrolases"/>
    <property type="match status" value="1"/>
</dbReference>
<dbReference type="RefSeq" id="WP_011601495.1">
    <property type="nucleotide sequence ID" value="NC_008278.1"/>
</dbReference>
<feature type="domain" description="Alpha/beta hydrolase fold-3" evidence="2">
    <location>
        <begin position="84"/>
        <end position="292"/>
    </location>
</feature>
<dbReference type="PANTHER" id="PTHR48081">
    <property type="entry name" value="AB HYDROLASE SUPERFAMILY PROTEIN C4A8.06C"/>
    <property type="match status" value="1"/>
</dbReference>
<dbReference type="Gene3D" id="3.40.50.1820">
    <property type="entry name" value="alpha/beta hydrolase"/>
    <property type="match status" value="1"/>
</dbReference>
<dbReference type="KEGG" id="fal:FRAAL0236"/>
<protein>
    <submittedName>
        <fullName evidence="3">Esterase</fullName>
        <ecNumber evidence="3">3.1.1.-</ecNumber>
    </submittedName>
</protein>
<name>Q0RU30_FRAAA</name>
<dbReference type="Proteomes" id="UP000000657">
    <property type="component" value="Chromosome"/>
</dbReference>
<keyword evidence="1 3" id="KW-0378">Hydrolase</keyword>
<dbReference type="EC" id="3.1.1.-" evidence="3"/>
<evidence type="ECO:0000313" key="3">
    <source>
        <dbReference type="EMBL" id="CAJ58914.1"/>
    </source>
</evidence>
<evidence type="ECO:0000259" key="2">
    <source>
        <dbReference type="Pfam" id="PF07859"/>
    </source>
</evidence>
<dbReference type="AlphaFoldDB" id="Q0RU30"/>
<dbReference type="PANTHER" id="PTHR48081:SF8">
    <property type="entry name" value="ALPHA_BETA HYDROLASE FOLD-3 DOMAIN-CONTAINING PROTEIN-RELATED"/>
    <property type="match status" value="1"/>
</dbReference>
<dbReference type="STRING" id="326424.FRAAL0236"/>
<accession>Q0RU30</accession>
<gene>
    <name evidence="3" type="ordered locus">FRAAL0236</name>
</gene>
<dbReference type="Pfam" id="PF07859">
    <property type="entry name" value="Abhydrolase_3"/>
    <property type="match status" value="1"/>
</dbReference>